<dbReference type="AlphaFoldDB" id="N1W6S9"/>
<comment type="caution">
    <text evidence="3">The sequence shown here is derived from an EMBL/GenBank/DDBJ whole genome shotgun (WGS) entry which is preliminary data.</text>
</comment>
<evidence type="ECO:0000313" key="4">
    <source>
        <dbReference type="Proteomes" id="UP000012227"/>
    </source>
</evidence>
<protein>
    <submittedName>
        <fullName evidence="3">Peptidase C39-like family protein</fullName>
    </submittedName>
</protein>
<feature type="compositionally biased region" description="Low complexity" evidence="2">
    <location>
        <begin position="156"/>
        <end position="166"/>
    </location>
</feature>
<feature type="coiled-coil region" evidence="1">
    <location>
        <begin position="576"/>
        <end position="603"/>
    </location>
</feature>
<feature type="region of interest" description="Disordered" evidence="2">
    <location>
        <begin position="219"/>
        <end position="258"/>
    </location>
</feature>
<evidence type="ECO:0000313" key="3">
    <source>
        <dbReference type="EMBL" id="EMY70683.1"/>
    </source>
</evidence>
<dbReference type="Proteomes" id="UP000012227">
    <property type="component" value="Unassembled WGS sequence"/>
</dbReference>
<dbReference type="EMBL" id="AOGY02000028">
    <property type="protein sequence ID" value="EMY70683.1"/>
    <property type="molecule type" value="Genomic_DNA"/>
</dbReference>
<dbReference type="RefSeq" id="WP_002979241.1">
    <property type="nucleotide sequence ID" value="NZ_AOGY02000028.1"/>
</dbReference>
<organism evidence="3 4">
    <name type="scientific">Leptospira vanthielii serovar Holland str. Waz Holland = ATCC 700522</name>
    <dbReference type="NCBI Taxonomy" id="1218591"/>
    <lineage>
        <taxon>Bacteria</taxon>
        <taxon>Pseudomonadati</taxon>
        <taxon>Spirochaetota</taxon>
        <taxon>Spirochaetia</taxon>
        <taxon>Leptospirales</taxon>
        <taxon>Leptospiraceae</taxon>
        <taxon>Leptospira</taxon>
    </lineage>
</organism>
<evidence type="ECO:0000256" key="2">
    <source>
        <dbReference type="SAM" id="MobiDB-lite"/>
    </source>
</evidence>
<feature type="coiled-coil region" evidence="1">
    <location>
        <begin position="349"/>
        <end position="376"/>
    </location>
</feature>
<gene>
    <name evidence="3" type="ORF">LEP1GSC199_2813</name>
</gene>
<keyword evidence="1" id="KW-0175">Coiled coil</keyword>
<feature type="compositionally biased region" description="Acidic residues" evidence="2">
    <location>
        <begin position="246"/>
        <end position="257"/>
    </location>
</feature>
<evidence type="ECO:0000256" key="1">
    <source>
        <dbReference type="SAM" id="Coils"/>
    </source>
</evidence>
<reference evidence="3 4" key="1">
    <citation type="submission" date="2013-03" db="EMBL/GenBank/DDBJ databases">
        <authorList>
            <person name="Harkins D.M."/>
            <person name="Durkin A.S."/>
            <person name="Brinkac L.M."/>
            <person name="Haft D.H."/>
            <person name="Selengut J.D."/>
            <person name="Sanka R."/>
            <person name="DePew J."/>
            <person name="Purushe J."/>
            <person name="Galloway R.L."/>
            <person name="Vinetz J.M."/>
            <person name="Sutton G.G."/>
            <person name="Nierman W.C."/>
            <person name="Fouts D.E."/>
        </authorList>
    </citation>
    <scope>NUCLEOTIDE SEQUENCE [LARGE SCALE GENOMIC DNA]</scope>
    <source>
        <strain evidence="3 4">Waz Holland</strain>
    </source>
</reference>
<accession>N1W6S9</accession>
<feature type="compositionally biased region" description="Basic and acidic residues" evidence="2">
    <location>
        <begin position="168"/>
        <end position="179"/>
    </location>
</feature>
<proteinExistence type="predicted"/>
<dbReference type="STRING" id="1218591.LEP1GSC199_2813"/>
<name>N1W6S9_9LEPT</name>
<sequence length="899" mass="99847">MIDYRNFSKIQFECFHYTNYFVKMSNLLLYFNHTKKGLFNVWDNADGTLAGASSGVQQAADVTTNGAANFGLNYNPTGEGPRKDWNFSLMYDTAGPGLSASVGYTDPGSNLGMTSTVNRDGLSTSLEHNGISIGTNGPNGFQMDEINFAEQNINAAQDQSQDNQSNRDTTDADPTRNQDSDNDFFADMGEAAGVAIAGLLAGGAGLVTGLFGGGTGGATTGGNASPVPTNTGVVATDEPVRRREDEEGGDDVAEGDTDNSILLADATKKNPYALDFLSQSLRDQMGYYDPRMDPDNLRPSDDVRSRETIIDIIDRPARESLKLTQPQLETYREKISKFEKNVKDSEPPVVKTDNLLVSEENDLKNLREKRTELIKSFQQKILDDIRKSPTDAPYKESADLAKLRKVFETELAKVDKGIKRLNAKADIPFKTPVKSKDIVAEATSRTNFEKIMNLSKDEASQRNRELTIEQDKKSKVDKDLEEQRSKIVELDKAFDSLEKMKSKLPESEVIAAKKLLQEYMTSAKQDYAVKLEKQESVYKEAFERKTKESTAILNKIYGDQKKTLETELESIKDSKLKTDIDNVKKIKADIAQLETNKNAAIDSIDNKYKSSTVIVLDRSQDAKADKDAKFHNPKVLIDQYTQSNLKFINESLYPSGAPEFSTKELPGNPTRQQLVLKDSAGVDSGVIILGTQGVNQHSDYGEKVIVVSDQKEDIPAGSWDSDLGKYIYIQAGGNTCQSYTLLGQMVQEGVKFRDNSEVGRKLIHELTRLQYQKGETGNMSTDTINAYNRILDQFGLKAKEFTSQLGDNTAKHNAIKEQLRNGKIVNSGMYLDAPPAAPKYNEKGEIKEPSQGHRVNIVGFDDVKGEWIVNDSNQKGELTRYKYSDFELGNRWSTVLEKK</sequence>
<feature type="region of interest" description="Disordered" evidence="2">
    <location>
        <begin position="156"/>
        <end position="185"/>
    </location>
</feature>